<protein>
    <submittedName>
        <fullName evidence="2">Uncharacterized protein</fullName>
    </submittedName>
</protein>
<evidence type="ECO:0000313" key="2">
    <source>
        <dbReference type="EMBL" id="PRP85921.1"/>
    </source>
</evidence>
<keyword evidence="1" id="KW-0472">Membrane</keyword>
<keyword evidence="1" id="KW-1133">Transmembrane helix</keyword>
<feature type="transmembrane region" description="Helical" evidence="1">
    <location>
        <begin position="80"/>
        <end position="99"/>
    </location>
</feature>
<keyword evidence="1" id="KW-0812">Transmembrane</keyword>
<dbReference type="EMBL" id="MDYQ01000037">
    <property type="protein sequence ID" value="PRP85921.1"/>
    <property type="molecule type" value="Genomic_DNA"/>
</dbReference>
<keyword evidence="3" id="KW-1185">Reference proteome</keyword>
<comment type="caution">
    <text evidence="2">The sequence shown here is derived from an EMBL/GenBank/DDBJ whole genome shotgun (WGS) entry which is preliminary data.</text>
</comment>
<sequence length="189" mass="20490">MNNTASLYRKGGSCLYVGKSGFVCQAASKSRYPHTFVKYLGSSSNNWYYRECANFKPLSSLILYSTVGLKDNHQRSNMKVAIVLAVVFCLAVHAADISGDFPQPPYNIIHPVNDGTITSLTCPDNCGNPRSKYCLWNADIQDTCSATYEEKRAVEEKRQGGCAQFGACGPVCYSNGQGGYACGCVSCGK</sequence>
<gene>
    <name evidence="2" type="ORF">PROFUN_06043</name>
</gene>
<proteinExistence type="predicted"/>
<organism evidence="2 3">
    <name type="scientific">Planoprotostelium fungivorum</name>
    <dbReference type="NCBI Taxonomy" id="1890364"/>
    <lineage>
        <taxon>Eukaryota</taxon>
        <taxon>Amoebozoa</taxon>
        <taxon>Evosea</taxon>
        <taxon>Variosea</taxon>
        <taxon>Cavosteliida</taxon>
        <taxon>Cavosteliaceae</taxon>
        <taxon>Planoprotostelium</taxon>
    </lineage>
</organism>
<dbReference type="Proteomes" id="UP000241769">
    <property type="component" value="Unassembled WGS sequence"/>
</dbReference>
<evidence type="ECO:0000313" key="3">
    <source>
        <dbReference type="Proteomes" id="UP000241769"/>
    </source>
</evidence>
<name>A0A2P6NPN6_9EUKA</name>
<accession>A0A2P6NPN6</accession>
<dbReference type="InParanoid" id="A0A2P6NPN6"/>
<dbReference type="AlphaFoldDB" id="A0A2P6NPN6"/>
<reference evidence="2 3" key="1">
    <citation type="journal article" date="2018" name="Genome Biol. Evol.">
        <title>Multiple Roots of Fruiting Body Formation in Amoebozoa.</title>
        <authorList>
            <person name="Hillmann F."/>
            <person name="Forbes G."/>
            <person name="Novohradska S."/>
            <person name="Ferling I."/>
            <person name="Riege K."/>
            <person name="Groth M."/>
            <person name="Westermann M."/>
            <person name="Marz M."/>
            <person name="Spaller T."/>
            <person name="Winckler T."/>
            <person name="Schaap P."/>
            <person name="Glockner G."/>
        </authorList>
    </citation>
    <scope>NUCLEOTIDE SEQUENCE [LARGE SCALE GENOMIC DNA]</scope>
    <source>
        <strain evidence="2 3">Jena</strain>
    </source>
</reference>
<evidence type="ECO:0000256" key="1">
    <source>
        <dbReference type="SAM" id="Phobius"/>
    </source>
</evidence>